<dbReference type="InterPro" id="IPR057365">
    <property type="entry name" value="URGCP"/>
</dbReference>
<dbReference type="InterPro" id="IPR030383">
    <property type="entry name" value="G_VLIG_dom"/>
</dbReference>
<dbReference type="GO" id="GO:0005525">
    <property type="term" value="F:GTP binding"/>
    <property type="evidence" value="ECO:0007669"/>
    <property type="project" value="InterPro"/>
</dbReference>
<dbReference type="InterPro" id="IPR027417">
    <property type="entry name" value="P-loop_NTPase"/>
</dbReference>
<dbReference type="Pfam" id="PF25683">
    <property type="entry name" value="URGCP_GTPase"/>
    <property type="match status" value="1"/>
</dbReference>
<protein>
    <recommendedName>
        <fullName evidence="2">VLIG-type G domain-containing protein</fullName>
    </recommendedName>
</protein>
<organism evidence="3 4">
    <name type="scientific">Mytilus galloprovincialis</name>
    <name type="common">Mediterranean mussel</name>
    <dbReference type="NCBI Taxonomy" id="29158"/>
    <lineage>
        <taxon>Eukaryota</taxon>
        <taxon>Metazoa</taxon>
        <taxon>Spiralia</taxon>
        <taxon>Lophotrochozoa</taxon>
        <taxon>Mollusca</taxon>
        <taxon>Bivalvia</taxon>
        <taxon>Autobranchia</taxon>
        <taxon>Pteriomorphia</taxon>
        <taxon>Mytilida</taxon>
        <taxon>Mytiloidea</taxon>
        <taxon>Mytilidae</taxon>
        <taxon>Mytilinae</taxon>
        <taxon>Mytilus</taxon>
    </lineage>
</organism>
<gene>
    <name evidence="3" type="ORF">MGAL_10B042795</name>
</gene>
<name>A0A8B6GZD3_MYTGA</name>
<feature type="non-terminal residue" evidence="3">
    <location>
        <position position="1"/>
    </location>
</feature>
<dbReference type="SUPFAM" id="SSF52540">
    <property type="entry name" value="P-loop containing nucleoside triphosphate hydrolases"/>
    <property type="match status" value="1"/>
</dbReference>
<dbReference type="Pfam" id="PF25974">
    <property type="entry name" value="URGCP_9th"/>
    <property type="match status" value="1"/>
</dbReference>
<sequence length="1606" mass="185631">IHTKSPTFLYDTVRKSEKRHLAVYNQQKSRIIAEKKRYEPIDYIDFELFISKVGLGMYYPEKLEISDVMKIYKNGMPQNLEGLAIMFIKNLVMLNFTCRDKILEKYIHDIPLQKDHSTESSNYQNDKNNNIVNPLDLILAVFKCSSPMLKQILATKLFMCKLAIPLVFPAVANDKMLVSVWPLRSLINNSNADPGSFQDIDVDCPCQIVSFIRFGRPTISKSKTINEVLSDQYHDTFLNKDSPLGTTKRVLSEGMIEVAWYIPSSKDSVLSKVCMFLNLRGDGEHFEEQVKLLSSISSVVVLTMEIRSADNTYCQNRILSLHQANTGIIIAIDATADSKTNLKQNLKTYSDGNMEFNKQHKLIELYDEGMIRSTAMIKNEMRNCINELIKNRNDLSLLERLHTCSADVDEYNECFSSTRKKAEGIIKMIPTNSTSTSIIEQVTPLQGKLLRTRDQKNKDVNKASKKINMEEHLQMSMNHTRLEQLNICKHIGPFMRLFLDSMLQMLHSKTECAIFVLWLKHFFDERSRNTFKFYLLKYNSDCQALKTADISAIPDLRDELDKSEYNLSVASFGFEHICREMGQIYEAICSCKRTDEKMEDLKHQLPIITAKLLLLGLPFEIVDGNVANIPIVWIKAVLRNLKDIIGDKRLLALSVLGIQSSGKSTLLNTMFGLQFAISPGRCTRGVFMQLIPVDDNDLPFQWVLAIDTEGLNAPELRHQKYSRDNELATFVVGLGDITIVNIRGENTAEVKDVLQIAVHAFLRLKVANEKLNLNQSCVFVHQNVSAADAHNKLFQKRQKFVETLDAMAIQAAAEENIANINSFNQVIEFDSEAGVWYISDLWRRDLLMCPPNPGYSENVSNVRNALMFDLTSKNIRYLTVTDTISRIEDLLNGIKNDDFVFRFRNSLEFKAYNNLERKCQTLTWNLEKHVLEFIRSDAESSLVNCENPNDLEKVISSLKKRLAMEIKTMVTSILTELDSFIDGNTLKELMIQWKQKKQSRLREVAEYLIVKSKSEINKMEEEIRFKKMRVSEQTKLEIEINKTTSQLALKMRGKSPKERVMKQMFDDMWNTWQDKFATTDIRDMVSIKDQIESWFYETFPVKDTFAEMKTTDAQYHGTIEETINIEMMSDKHISIHKMLGITCKRDMNADYVRKTFGIAIKIFRKIDIKLKELDPQNKRFNISYVAEIVNIVITDIDDHNSKRQKNYNFSLLPSFRAMMLGHVLRYATIFFTRYNDAYYKKHSSNAQIQAYKETTWDVFKKLVQIKTEEVKALIFFREEIIKRVEEHVSCLLSTDAQVTVLCLFANGKFSLVRDILVKLAETEDFNNIKSYIQDPCAFAKDWINRTINDHLFEKKSNEVNLFIRLAKSQISKCFSNLSRSITLATQSTQTSISIWIEHFVKHSRDSKTLPFSNSMFVRVKDQKVTDLQNFVNMLIDQLGEMENDVVKSFKDKTANNFKWKTNPVISIMDKLWGCTEVCMFCGEPCMNTDKNHITAGYPHKCLEHRPKGISGVRYSHSNQLVVSFCNQSMNTDSTYTNGRGKTVKSSEYKKDFPDWEIIPNSDESKYWIWIFYRFRNQLMSMHNAELPEFPVCWSSITKYEALESLR</sequence>
<dbReference type="PANTHER" id="PTHR14819:SF5">
    <property type="entry name" value="INTERFERON-INDUCED VERY LARGE GTPASE 1"/>
    <property type="match status" value="1"/>
</dbReference>
<accession>A0A8B6GZD3</accession>
<reference evidence="3" key="1">
    <citation type="submission" date="2018-11" db="EMBL/GenBank/DDBJ databases">
        <authorList>
            <person name="Alioto T."/>
            <person name="Alioto T."/>
        </authorList>
    </citation>
    <scope>NUCLEOTIDE SEQUENCE</scope>
</reference>
<comment type="caution">
    <text evidence="3">The sequence shown here is derived from an EMBL/GenBank/DDBJ whole genome shotgun (WGS) entry which is preliminary data.</text>
</comment>
<evidence type="ECO:0000259" key="2">
    <source>
        <dbReference type="PROSITE" id="PS51717"/>
    </source>
</evidence>
<comment type="similarity">
    <text evidence="1">Belongs to the TRAFAC class dynamin-like GTPase superfamily. Very large inducible GTPase (VLIG) family.</text>
</comment>
<feature type="domain" description="VLIG-type G" evidence="2">
    <location>
        <begin position="647"/>
        <end position="888"/>
    </location>
</feature>
<dbReference type="EMBL" id="UYJE01009276">
    <property type="protein sequence ID" value="VDI71933.1"/>
    <property type="molecule type" value="Genomic_DNA"/>
</dbReference>
<dbReference type="Gene3D" id="3.40.50.300">
    <property type="entry name" value="P-loop containing nucleotide triphosphate hydrolases"/>
    <property type="match status" value="1"/>
</dbReference>
<dbReference type="Pfam" id="PF25496">
    <property type="entry name" value="URGCP"/>
    <property type="match status" value="1"/>
</dbReference>
<proteinExistence type="inferred from homology"/>
<dbReference type="PROSITE" id="PS51717">
    <property type="entry name" value="G_VLIG"/>
    <property type="match status" value="1"/>
</dbReference>
<evidence type="ECO:0000313" key="4">
    <source>
        <dbReference type="Proteomes" id="UP000596742"/>
    </source>
</evidence>
<keyword evidence="4" id="KW-1185">Reference proteome</keyword>
<dbReference type="Proteomes" id="UP000596742">
    <property type="component" value="Unassembled WGS sequence"/>
</dbReference>
<evidence type="ECO:0000256" key="1">
    <source>
        <dbReference type="ARBA" id="ARBA00006828"/>
    </source>
</evidence>
<dbReference type="InterPro" id="IPR052986">
    <property type="entry name" value="VLIG_GTPase"/>
</dbReference>
<dbReference type="PANTHER" id="PTHR14819">
    <property type="entry name" value="GTP-BINDING"/>
    <property type="match status" value="1"/>
</dbReference>
<dbReference type="InterPro" id="IPR058641">
    <property type="entry name" value="GVIN1_dom"/>
</dbReference>
<evidence type="ECO:0000313" key="3">
    <source>
        <dbReference type="EMBL" id="VDI71933.1"/>
    </source>
</evidence>
<dbReference type="OrthoDB" id="6141954at2759"/>